<dbReference type="InterPro" id="IPR000182">
    <property type="entry name" value="GNAT_dom"/>
</dbReference>
<reference evidence="2 3" key="1">
    <citation type="submission" date="2019-04" db="EMBL/GenBank/DDBJ databases">
        <title>Friends and foes A comparative genomics studyof 23 Aspergillus species from section Flavi.</title>
        <authorList>
            <consortium name="DOE Joint Genome Institute"/>
            <person name="Kjaerbolling I."/>
            <person name="Vesth T."/>
            <person name="Frisvad J.C."/>
            <person name="Nybo J.L."/>
            <person name="Theobald S."/>
            <person name="Kildgaard S."/>
            <person name="Isbrandt T."/>
            <person name="Kuo A."/>
            <person name="Sato A."/>
            <person name="Lyhne E.K."/>
            <person name="Kogle M.E."/>
            <person name="Wiebenga A."/>
            <person name="Kun R.S."/>
            <person name="Lubbers R.J."/>
            <person name="Makela M.R."/>
            <person name="Barry K."/>
            <person name="Chovatia M."/>
            <person name="Clum A."/>
            <person name="Daum C."/>
            <person name="Haridas S."/>
            <person name="He G."/>
            <person name="LaButti K."/>
            <person name="Lipzen A."/>
            <person name="Mondo S."/>
            <person name="Riley R."/>
            <person name="Salamov A."/>
            <person name="Simmons B.A."/>
            <person name="Magnuson J.K."/>
            <person name="Henrissat B."/>
            <person name="Mortensen U.H."/>
            <person name="Larsen T.O."/>
            <person name="Devries R.P."/>
            <person name="Grigoriev I.V."/>
            <person name="Machida M."/>
            <person name="Baker S.E."/>
            <person name="Andersen M.R."/>
        </authorList>
    </citation>
    <scope>NUCLEOTIDE SEQUENCE [LARGE SCALE GENOMIC DNA]</scope>
    <source>
        <strain evidence="2 3">IBT 29228</strain>
    </source>
</reference>
<dbReference type="PANTHER" id="PTHR42791:SF1">
    <property type="entry name" value="N-ACETYLTRANSFERASE DOMAIN-CONTAINING PROTEIN"/>
    <property type="match status" value="1"/>
</dbReference>
<dbReference type="PROSITE" id="PS51186">
    <property type="entry name" value="GNAT"/>
    <property type="match status" value="1"/>
</dbReference>
<dbReference type="OrthoDB" id="512662at2759"/>
<proteinExistence type="predicted"/>
<dbReference type="GO" id="GO:0016747">
    <property type="term" value="F:acyltransferase activity, transferring groups other than amino-acyl groups"/>
    <property type="evidence" value="ECO:0007669"/>
    <property type="project" value="InterPro"/>
</dbReference>
<dbReference type="Proteomes" id="UP000326198">
    <property type="component" value="Unassembled WGS sequence"/>
</dbReference>
<dbReference type="InterPro" id="IPR016181">
    <property type="entry name" value="Acyl_CoA_acyltransferase"/>
</dbReference>
<dbReference type="AlphaFoldDB" id="A0A5N7BL23"/>
<accession>A0A5N7BL23</accession>
<dbReference type="EMBL" id="ML736162">
    <property type="protein sequence ID" value="KAE8382453.1"/>
    <property type="molecule type" value="Genomic_DNA"/>
</dbReference>
<sequence length="261" mass="29035">MASKYPVSLFEVQDDPSSVSAVAHTITLSFVSDPLIRWLRPNAAPWSSEQSSTRKWQYRRVQQAILEGVVLRSRPASQLAQELAVSRQRLGLPTSTREIDDRNGGSEAGAVALLFPPKRRETWALSRMVLAAKLWLLSWFDPVSDNGADEKRVGALLKAHDTMLKMITTRYNIERPWYLEVVAVHPALQGQGLGKVMMQCILDHVGNAPVFLECTAEQNVGFYATLGFEVVEKVQLAEGGGTVSCWFMLRRAKQEGDIGSH</sequence>
<keyword evidence="2" id="KW-0808">Transferase</keyword>
<name>A0A5N7BL23_9EURO</name>
<evidence type="ECO:0000313" key="3">
    <source>
        <dbReference type="Proteomes" id="UP000326198"/>
    </source>
</evidence>
<organism evidence="2 3">
    <name type="scientific">Aspergillus bertholletiae</name>
    <dbReference type="NCBI Taxonomy" id="1226010"/>
    <lineage>
        <taxon>Eukaryota</taxon>
        <taxon>Fungi</taxon>
        <taxon>Dikarya</taxon>
        <taxon>Ascomycota</taxon>
        <taxon>Pezizomycotina</taxon>
        <taxon>Eurotiomycetes</taxon>
        <taxon>Eurotiomycetidae</taxon>
        <taxon>Eurotiales</taxon>
        <taxon>Aspergillaceae</taxon>
        <taxon>Aspergillus</taxon>
        <taxon>Aspergillus subgen. Circumdati</taxon>
    </lineage>
</organism>
<protein>
    <submittedName>
        <fullName evidence="2">Putative GNAT family N-acetyltransferase</fullName>
    </submittedName>
</protein>
<feature type="domain" description="N-acetyltransferase" evidence="1">
    <location>
        <begin position="109"/>
        <end position="250"/>
    </location>
</feature>
<dbReference type="PANTHER" id="PTHR42791">
    <property type="entry name" value="GNAT FAMILY ACETYLTRANSFERASE"/>
    <property type="match status" value="1"/>
</dbReference>
<dbReference type="SUPFAM" id="SSF55729">
    <property type="entry name" value="Acyl-CoA N-acyltransferases (Nat)"/>
    <property type="match status" value="1"/>
</dbReference>
<dbReference type="InterPro" id="IPR052523">
    <property type="entry name" value="Trichothecene_AcTrans"/>
</dbReference>
<keyword evidence="3" id="KW-1185">Reference proteome</keyword>
<gene>
    <name evidence="2" type="ORF">BDV26DRAFT_288489</name>
</gene>
<evidence type="ECO:0000313" key="2">
    <source>
        <dbReference type="EMBL" id="KAE8382453.1"/>
    </source>
</evidence>
<dbReference type="CDD" id="cd04301">
    <property type="entry name" value="NAT_SF"/>
    <property type="match status" value="1"/>
</dbReference>
<dbReference type="Pfam" id="PF13673">
    <property type="entry name" value="Acetyltransf_10"/>
    <property type="match status" value="1"/>
</dbReference>
<evidence type="ECO:0000259" key="1">
    <source>
        <dbReference type="PROSITE" id="PS51186"/>
    </source>
</evidence>
<dbReference type="Gene3D" id="3.40.630.30">
    <property type="match status" value="1"/>
</dbReference>